<dbReference type="Proteomes" id="UP000008320">
    <property type="component" value="Chromosome"/>
</dbReference>
<protein>
    <submittedName>
        <fullName evidence="2">Uncharacterized protein</fullName>
    </submittedName>
</protein>
<name>Q2GI17_EHRCR</name>
<sequence>MSSASKDSNMLINDGSKFNILLNIRGLVYLAIAILRIINILIPNYIKLLHI</sequence>
<keyword evidence="1" id="KW-0812">Transmembrane</keyword>
<proteinExistence type="predicted"/>
<dbReference type="HOGENOM" id="CLU_3098338_0_0_5"/>
<organism evidence="2 3">
    <name type="scientific">Ehrlichia chaffeensis (strain ATCC CRL-10679 / Arkansas)</name>
    <dbReference type="NCBI Taxonomy" id="205920"/>
    <lineage>
        <taxon>Bacteria</taxon>
        <taxon>Pseudomonadati</taxon>
        <taxon>Pseudomonadota</taxon>
        <taxon>Alphaproteobacteria</taxon>
        <taxon>Rickettsiales</taxon>
        <taxon>Anaplasmataceae</taxon>
        <taxon>Ehrlichia</taxon>
    </lineage>
</organism>
<evidence type="ECO:0000313" key="3">
    <source>
        <dbReference type="Proteomes" id="UP000008320"/>
    </source>
</evidence>
<accession>Q2GI17</accession>
<gene>
    <name evidence="2" type="ordered locus">ECH_0086</name>
</gene>
<keyword evidence="3" id="KW-1185">Reference proteome</keyword>
<feature type="transmembrane region" description="Helical" evidence="1">
    <location>
        <begin position="20"/>
        <end position="42"/>
    </location>
</feature>
<keyword evidence="1" id="KW-0472">Membrane</keyword>
<dbReference type="EMBL" id="CP000236">
    <property type="protein sequence ID" value="ABD45163.1"/>
    <property type="molecule type" value="Genomic_DNA"/>
</dbReference>
<dbReference type="KEGG" id="ech:ECH_0086"/>
<evidence type="ECO:0000313" key="2">
    <source>
        <dbReference type="EMBL" id="ABD45163.1"/>
    </source>
</evidence>
<evidence type="ECO:0000256" key="1">
    <source>
        <dbReference type="SAM" id="Phobius"/>
    </source>
</evidence>
<reference evidence="2 3" key="1">
    <citation type="journal article" date="2006" name="PLoS Genet.">
        <title>Comparative genomics of emerging human ehrlichiosis agents.</title>
        <authorList>
            <person name="Dunning Hotopp J.C."/>
            <person name="Lin M."/>
            <person name="Madupu R."/>
            <person name="Crabtree J."/>
            <person name="Angiuoli S.V."/>
            <person name="Eisen J.A."/>
            <person name="Seshadri R."/>
            <person name="Ren Q."/>
            <person name="Wu M."/>
            <person name="Utterback T.R."/>
            <person name="Smith S."/>
            <person name="Lewis M."/>
            <person name="Khouri H."/>
            <person name="Zhang C."/>
            <person name="Niu H."/>
            <person name="Lin Q."/>
            <person name="Ohashi N."/>
            <person name="Zhi N."/>
            <person name="Nelson W."/>
            <person name="Brinkac L.M."/>
            <person name="Dodson R.J."/>
            <person name="Rosovitz M.J."/>
            <person name="Sundaram J."/>
            <person name="Daugherty S.C."/>
            <person name="Davidsen T."/>
            <person name="Durkin A.S."/>
            <person name="Gwinn M."/>
            <person name="Haft D.H."/>
            <person name="Selengut J.D."/>
            <person name="Sullivan S.A."/>
            <person name="Zafar N."/>
            <person name="Zhou L."/>
            <person name="Benahmed F."/>
            <person name="Forberger H."/>
            <person name="Halpin R."/>
            <person name="Mulligan S."/>
            <person name="Robinson J."/>
            <person name="White O."/>
            <person name="Rikihisa Y."/>
            <person name="Tettelin H."/>
        </authorList>
    </citation>
    <scope>NUCLEOTIDE SEQUENCE [LARGE SCALE GENOMIC DNA]</scope>
    <source>
        <strain evidence="3">ATCC CRL-10679 / Arkansas</strain>
    </source>
</reference>
<keyword evidence="1" id="KW-1133">Transmembrane helix</keyword>
<dbReference type="AlphaFoldDB" id="Q2GI17"/>